<gene>
    <name evidence="1" type="ORF">MOO47_04480</name>
</gene>
<keyword evidence="2" id="KW-1185">Reference proteome</keyword>
<organism evidence="1 2">
    <name type="scientific">Bombilactobacillus thymidiniphilus</name>
    <dbReference type="NCBI Taxonomy" id="2923363"/>
    <lineage>
        <taxon>Bacteria</taxon>
        <taxon>Bacillati</taxon>
        <taxon>Bacillota</taxon>
        <taxon>Bacilli</taxon>
        <taxon>Lactobacillales</taxon>
        <taxon>Lactobacillaceae</taxon>
        <taxon>Bombilactobacillus</taxon>
    </lineage>
</organism>
<dbReference type="RefSeq" id="WP_249512273.1">
    <property type="nucleotide sequence ID" value="NZ_CP093365.1"/>
</dbReference>
<proteinExistence type="predicted"/>
<dbReference type="Proteomes" id="UP000831947">
    <property type="component" value="Chromosome"/>
</dbReference>
<dbReference type="EMBL" id="CP093365">
    <property type="protein sequence ID" value="UQS83046.1"/>
    <property type="molecule type" value="Genomic_DNA"/>
</dbReference>
<reference evidence="1 2" key="1">
    <citation type="journal article" date="2022" name="Int. J. Syst. Evol. Microbiol.">
        <title>Apilactobacillus apisilvae sp. nov., Nicolia spurrieriana gen. nov. sp. nov., Bombilactobacillus folatiphilus sp. nov. and Bombilactobacillus thymidiniphilus sp. nov., four new lactic acid bacterial isolates from stingless bees Tetragonula carbonaria and Austroplebeia australis.</title>
        <authorList>
            <person name="Oliphant S.A."/>
            <person name="Watson-Haigh N.S."/>
            <person name="Sumby K.M."/>
            <person name="Gardner J."/>
            <person name="Groom S."/>
            <person name="Jiranek V."/>
        </authorList>
    </citation>
    <scope>NUCLEOTIDE SEQUENCE [LARGE SCALE GENOMIC DNA]</scope>
    <source>
        <strain evidence="1 2">SG4_A1</strain>
    </source>
</reference>
<evidence type="ECO:0000313" key="1">
    <source>
        <dbReference type="EMBL" id="UQS83046.1"/>
    </source>
</evidence>
<evidence type="ECO:0008006" key="3">
    <source>
        <dbReference type="Google" id="ProtNLM"/>
    </source>
</evidence>
<sequence length="91" mass="9929">MSAIQIVTGSFDNNVAAANQAAATLKAAPLNELHFHDTELAPFRSLQKLTNVMKSTINKYSELAHNDAQQFEKVSSEFTKADVDVAQSFSN</sequence>
<name>A0ABY4PC14_9LACO</name>
<accession>A0ABY4PC14</accession>
<protein>
    <recommendedName>
        <fullName evidence="3">Type VII secretion effector (TIGR04197 family)</fullName>
    </recommendedName>
</protein>
<evidence type="ECO:0000313" key="2">
    <source>
        <dbReference type="Proteomes" id="UP000831947"/>
    </source>
</evidence>